<dbReference type="InterPro" id="IPR001646">
    <property type="entry name" value="5peptide_repeat"/>
</dbReference>
<reference evidence="1 2" key="1">
    <citation type="submission" date="2019-03" db="EMBL/GenBank/DDBJ databases">
        <authorList>
            <person name="Nijsse B."/>
        </authorList>
    </citation>
    <scope>NUCLEOTIDE SEQUENCE [LARGE SCALE GENOMIC DNA]</scope>
    <source>
        <strain evidence="1">Desulfoluna butyratoxydans MSL71</strain>
    </source>
</reference>
<dbReference type="Gene3D" id="2.160.20.80">
    <property type="entry name" value="E3 ubiquitin-protein ligase SopA"/>
    <property type="match status" value="1"/>
</dbReference>
<dbReference type="AlphaFoldDB" id="A0A4U8YZS6"/>
<dbReference type="Proteomes" id="UP000507962">
    <property type="component" value="Unassembled WGS sequence"/>
</dbReference>
<sequence>MPISKHIEIWKKGAKEWNKWRDLNPDISPDLSDSNFLSDLYDSEYLYDLPEYNGYNLSNCNLNRVSLRNCVFCDCNFSKSDFHYSDLVDSYCYNCDFSFAQLQVSKIGSAKFQNCNFEGANLSYCSAEETDFSGSKLFATTLNNMSLVKTNFSNTTIEQVRVYGISAWDLNLEGCNQSNIYIEKDHSAITVPTIELAQFIALLVNSSKIRDIIDTITSKVVLILGRFSSDRKKILDQIKNEIQTYGYLPVIFDFDGPENRDVTETIITLASMAKFVIADISSPKSIPQELSHIIPHFPSLPIQPIIEMSQREYGMFEHFERYPWVLDKITYSEEDLKTIVKQIVKNCDKSKN</sequence>
<dbReference type="Pfam" id="PF00805">
    <property type="entry name" value="Pentapeptide"/>
    <property type="match status" value="2"/>
</dbReference>
<dbReference type="EMBL" id="CAADHO010000017">
    <property type="protein sequence ID" value="VFQ47443.1"/>
    <property type="molecule type" value="Genomic_DNA"/>
</dbReference>
<dbReference type="SUPFAM" id="SSF141571">
    <property type="entry name" value="Pentapeptide repeat-like"/>
    <property type="match status" value="1"/>
</dbReference>
<evidence type="ECO:0000313" key="2">
    <source>
        <dbReference type="Proteomes" id="UP000507962"/>
    </source>
</evidence>
<dbReference type="PANTHER" id="PTHR14136">
    <property type="entry name" value="BTB_POZ DOMAIN-CONTAINING PROTEIN KCTD9"/>
    <property type="match status" value="1"/>
</dbReference>
<dbReference type="InterPro" id="IPR051082">
    <property type="entry name" value="Pentapeptide-BTB/POZ_domain"/>
</dbReference>
<dbReference type="RefSeq" id="WP_180147256.1">
    <property type="nucleotide sequence ID" value="NZ_CAADHO010000017.1"/>
</dbReference>
<organism evidence="1 2">
    <name type="scientific">Desulfoluna butyratoxydans</name>
    <dbReference type="NCBI Taxonomy" id="231438"/>
    <lineage>
        <taxon>Bacteria</taxon>
        <taxon>Pseudomonadati</taxon>
        <taxon>Thermodesulfobacteriota</taxon>
        <taxon>Desulfobacteria</taxon>
        <taxon>Desulfobacterales</taxon>
        <taxon>Desulfolunaceae</taxon>
        <taxon>Desulfoluna</taxon>
    </lineage>
</organism>
<keyword evidence="2" id="KW-1185">Reference proteome</keyword>
<dbReference type="PANTHER" id="PTHR14136:SF17">
    <property type="entry name" value="BTB_POZ DOMAIN-CONTAINING PROTEIN KCTD9"/>
    <property type="match status" value="1"/>
</dbReference>
<gene>
    <name evidence="1" type="ORF">MSL71_51430</name>
</gene>
<protein>
    <submittedName>
        <fullName evidence="1">Pentapeptide repeat</fullName>
    </submittedName>
</protein>
<evidence type="ECO:0000313" key="1">
    <source>
        <dbReference type="EMBL" id="VFQ47443.1"/>
    </source>
</evidence>
<name>A0A4U8YZS6_9BACT</name>
<proteinExistence type="predicted"/>
<accession>A0A4U8YZS6</accession>